<evidence type="ECO:0000256" key="4">
    <source>
        <dbReference type="PROSITE-ProRule" id="PRU00285"/>
    </source>
</evidence>
<evidence type="ECO:0000256" key="6">
    <source>
        <dbReference type="SAM" id="MobiDB-lite"/>
    </source>
</evidence>
<proteinExistence type="inferred from homology"/>
<feature type="domain" description="SHSP" evidence="8">
    <location>
        <begin position="6"/>
        <end position="119"/>
    </location>
</feature>
<dbReference type="InterPro" id="IPR008978">
    <property type="entry name" value="HSP20-like_chaperone"/>
</dbReference>
<dbReference type="InterPro" id="IPR002068">
    <property type="entry name" value="A-crystallin/Hsp20_dom"/>
</dbReference>
<protein>
    <submittedName>
        <fullName evidence="9">Heat shock family protein</fullName>
    </submittedName>
</protein>
<evidence type="ECO:0000313" key="9">
    <source>
        <dbReference type="EMBL" id="URE38861.1"/>
    </source>
</evidence>
<name>A0A9E7HQJ6_9LILI</name>
<dbReference type="OrthoDB" id="1431247at2759"/>
<keyword evidence="7" id="KW-1133">Transmembrane helix</keyword>
<keyword evidence="10" id="KW-1185">Reference proteome</keyword>
<evidence type="ECO:0000313" key="10">
    <source>
        <dbReference type="Proteomes" id="UP001055439"/>
    </source>
</evidence>
<dbReference type="SUPFAM" id="SSF49764">
    <property type="entry name" value="HSP20-like chaperones"/>
    <property type="match status" value="1"/>
</dbReference>
<comment type="similarity">
    <text evidence="4 5">Belongs to the small heat shock protein (HSP20) family.</text>
</comment>
<evidence type="ECO:0000256" key="2">
    <source>
        <dbReference type="ARBA" id="ARBA00022475"/>
    </source>
</evidence>
<evidence type="ECO:0000256" key="7">
    <source>
        <dbReference type="SAM" id="Phobius"/>
    </source>
</evidence>
<evidence type="ECO:0000256" key="5">
    <source>
        <dbReference type="RuleBase" id="RU003616"/>
    </source>
</evidence>
<dbReference type="AlphaFoldDB" id="A0A9E7HQJ6"/>
<keyword evidence="2" id="KW-1003">Cell membrane</keyword>
<reference evidence="9" key="1">
    <citation type="submission" date="2022-05" db="EMBL/GenBank/DDBJ databases">
        <title>The Musa troglodytarum L. genome provides insights into the mechanism of non-climacteric behaviour and enrichment of carotenoids.</title>
        <authorList>
            <person name="Wang J."/>
        </authorList>
    </citation>
    <scope>NUCLEOTIDE SEQUENCE</scope>
    <source>
        <tissue evidence="9">Leaf</tissue>
    </source>
</reference>
<accession>A0A9E7HQJ6</accession>
<organism evidence="9 10">
    <name type="scientific">Musa troglodytarum</name>
    <name type="common">fe'i banana</name>
    <dbReference type="NCBI Taxonomy" id="320322"/>
    <lineage>
        <taxon>Eukaryota</taxon>
        <taxon>Viridiplantae</taxon>
        <taxon>Streptophyta</taxon>
        <taxon>Embryophyta</taxon>
        <taxon>Tracheophyta</taxon>
        <taxon>Spermatophyta</taxon>
        <taxon>Magnoliopsida</taxon>
        <taxon>Liliopsida</taxon>
        <taxon>Zingiberales</taxon>
        <taxon>Musaceae</taxon>
        <taxon>Musa</taxon>
    </lineage>
</organism>
<dbReference type="Pfam" id="PF00011">
    <property type="entry name" value="HSP20"/>
    <property type="match status" value="1"/>
</dbReference>
<sequence>MAPRSRSYEDYEPAFEWVRGESLDTLFIVLPGNHLDTGFKKNHVKVQVEANGFLTVAGERPLEGKRWLRFWQEFEMPDNCDVGYVRAKFQGEKLYFLFPKLITPADDDDAQTPPKVAAMESPPGSGRHDAPRPNESSVVDEREENEEEEKKQQLKGGETDHGSDGMGLGETSKITLLVNVGVAALFFFLHCIWIID</sequence>
<feature type="transmembrane region" description="Helical" evidence="7">
    <location>
        <begin position="176"/>
        <end position="195"/>
    </location>
</feature>
<dbReference type="Gene3D" id="2.60.40.790">
    <property type="match status" value="1"/>
</dbReference>
<keyword evidence="7" id="KW-0812">Transmembrane</keyword>
<dbReference type="GO" id="GO:0034605">
    <property type="term" value="P:cellular response to heat"/>
    <property type="evidence" value="ECO:0007669"/>
    <property type="project" value="TreeGrafter"/>
</dbReference>
<dbReference type="EMBL" id="CP097510">
    <property type="protein sequence ID" value="URE38861.1"/>
    <property type="molecule type" value="Genomic_DNA"/>
</dbReference>
<keyword evidence="3" id="KW-0611">Plant defense</keyword>
<dbReference type="GO" id="GO:0006952">
    <property type="term" value="P:defense response"/>
    <property type="evidence" value="ECO:0007669"/>
    <property type="project" value="UniProtKB-KW"/>
</dbReference>
<keyword evidence="7" id="KW-0472">Membrane</keyword>
<dbReference type="PANTHER" id="PTHR43670">
    <property type="entry name" value="HEAT SHOCK PROTEIN 26"/>
    <property type="match status" value="1"/>
</dbReference>
<dbReference type="PANTHER" id="PTHR43670:SF132">
    <property type="entry name" value="OS03G0157600 PROTEIN"/>
    <property type="match status" value="1"/>
</dbReference>
<dbReference type="Proteomes" id="UP001055439">
    <property type="component" value="Chromosome 8"/>
</dbReference>
<keyword evidence="9" id="KW-0346">Stress response</keyword>
<evidence type="ECO:0000259" key="8">
    <source>
        <dbReference type="PROSITE" id="PS01031"/>
    </source>
</evidence>
<feature type="region of interest" description="Disordered" evidence="6">
    <location>
        <begin position="106"/>
        <end position="166"/>
    </location>
</feature>
<dbReference type="GO" id="GO:0005886">
    <property type="term" value="C:plasma membrane"/>
    <property type="evidence" value="ECO:0007669"/>
    <property type="project" value="UniProtKB-SubCell"/>
</dbReference>
<dbReference type="PROSITE" id="PS01031">
    <property type="entry name" value="SHSP"/>
    <property type="match status" value="1"/>
</dbReference>
<evidence type="ECO:0000256" key="3">
    <source>
        <dbReference type="ARBA" id="ARBA00022821"/>
    </source>
</evidence>
<evidence type="ECO:0000256" key="1">
    <source>
        <dbReference type="ARBA" id="ARBA00004162"/>
    </source>
</evidence>
<gene>
    <name evidence="9" type="ORF">MUK42_03217</name>
</gene>
<comment type="subcellular location">
    <subcellularLocation>
        <location evidence="1">Cell membrane</location>
        <topology evidence="1">Single-pass membrane protein</topology>
    </subcellularLocation>
</comment>
<feature type="compositionally biased region" description="Basic and acidic residues" evidence="6">
    <location>
        <begin position="148"/>
        <end position="163"/>
    </location>
</feature>